<evidence type="ECO:0000256" key="6">
    <source>
        <dbReference type="SAM" id="Coils"/>
    </source>
</evidence>
<dbReference type="EMBL" id="BMAW01062500">
    <property type="protein sequence ID" value="GFT36109.1"/>
    <property type="molecule type" value="Genomic_DNA"/>
</dbReference>
<name>A0A8X6NWZ2_NEPPI</name>
<dbReference type="OrthoDB" id="153872at2759"/>
<dbReference type="GO" id="GO:0005669">
    <property type="term" value="C:transcription factor TFIID complex"/>
    <property type="evidence" value="ECO:0007669"/>
    <property type="project" value="InterPro"/>
</dbReference>
<proteinExistence type="inferred from homology"/>
<comment type="subcellular location">
    <subcellularLocation>
        <location evidence="1">Nucleus</location>
    </subcellularLocation>
</comment>
<gene>
    <name evidence="9" type="primary">TAF7</name>
    <name evidence="9" type="ORF">NPIL_336931</name>
</gene>
<reference evidence="9" key="1">
    <citation type="submission" date="2020-08" db="EMBL/GenBank/DDBJ databases">
        <title>Multicomponent nature underlies the extraordinary mechanical properties of spider dragline silk.</title>
        <authorList>
            <person name="Kono N."/>
            <person name="Nakamura H."/>
            <person name="Mori M."/>
            <person name="Yoshida Y."/>
            <person name="Ohtoshi R."/>
            <person name="Malay A.D."/>
            <person name="Moran D.A.P."/>
            <person name="Tomita M."/>
            <person name="Numata K."/>
            <person name="Arakawa K."/>
        </authorList>
    </citation>
    <scope>NUCLEOTIDE SEQUENCE</scope>
</reference>
<keyword evidence="10" id="KW-1185">Reference proteome</keyword>
<dbReference type="Proteomes" id="UP000887013">
    <property type="component" value="Unassembled WGS sequence"/>
</dbReference>
<comment type="similarity">
    <text evidence="2">Belongs to the TAF7 family.</text>
</comment>
<evidence type="ECO:0000256" key="1">
    <source>
        <dbReference type="ARBA" id="ARBA00004123"/>
    </source>
</evidence>
<keyword evidence="4" id="KW-0804">Transcription</keyword>
<organism evidence="9 10">
    <name type="scientific">Nephila pilipes</name>
    <name type="common">Giant wood spider</name>
    <name type="synonym">Nephila maculata</name>
    <dbReference type="NCBI Taxonomy" id="299642"/>
    <lineage>
        <taxon>Eukaryota</taxon>
        <taxon>Metazoa</taxon>
        <taxon>Ecdysozoa</taxon>
        <taxon>Arthropoda</taxon>
        <taxon>Chelicerata</taxon>
        <taxon>Arachnida</taxon>
        <taxon>Araneae</taxon>
        <taxon>Araneomorphae</taxon>
        <taxon>Entelegynae</taxon>
        <taxon>Araneoidea</taxon>
        <taxon>Nephilidae</taxon>
        <taxon>Nephila</taxon>
    </lineage>
</organism>
<evidence type="ECO:0000256" key="4">
    <source>
        <dbReference type="ARBA" id="ARBA00023163"/>
    </source>
</evidence>
<sequence>MIEDNRKTGNDQPFELESQFVLRLPPTPSAALRAAVRSGVMNLEDRLSIQLENDMRHATVQFDKWTLPAKLYDLPTIIESCKTLDRKIFYKTADICQIMIAQEGDAAKSDEEVSPKKKDKDNKDKRYMLPHGITAPLKNVRKRRFRKTLKKKYVDLPDVEKEVKRLLRTDTEALSVRYEVVNAEDEKAESKNNEREFEGESLSLEERELSNSQAADVAEYDIFGEVLSSSEESGDDEDVNVVDIGQAARKLESIIEEQEKNDERETKEEKEVVDLAKSMQLSPAPEDQFMEYENESDSMAVSQLESATAGENLGQLLKEQKTEDERLALMEKLRELEHAISNLQAKRRAQELEVVSIENQSLKQKFHSNIERLKQEELEKQVEYDEIMSML</sequence>
<keyword evidence="3" id="KW-0805">Transcription regulation</keyword>
<evidence type="ECO:0000256" key="5">
    <source>
        <dbReference type="ARBA" id="ARBA00023242"/>
    </source>
</evidence>
<feature type="coiled-coil region" evidence="6">
    <location>
        <begin position="319"/>
        <end position="360"/>
    </location>
</feature>
<evidence type="ECO:0000313" key="9">
    <source>
        <dbReference type="EMBL" id="GFT36109.1"/>
    </source>
</evidence>
<dbReference type="GO" id="GO:0051123">
    <property type="term" value="P:RNA polymerase II preinitiation complex assembly"/>
    <property type="evidence" value="ECO:0007669"/>
    <property type="project" value="TreeGrafter"/>
</dbReference>
<feature type="domain" description="TAFII55 protein conserved region" evidence="8">
    <location>
        <begin position="16"/>
        <end position="175"/>
    </location>
</feature>
<feature type="region of interest" description="Disordered" evidence="7">
    <location>
        <begin position="184"/>
        <end position="212"/>
    </location>
</feature>
<dbReference type="PANTHER" id="PTHR12228:SF0">
    <property type="entry name" value="TATA-BOX BINDING PROTEIN ASSOCIATED FACTOR 7"/>
    <property type="match status" value="1"/>
</dbReference>
<dbReference type="SMART" id="SM01370">
    <property type="entry name" value="TAFII55_N"/>
    <property type="match status" value="1"/>
</dbReference>
<dbReference type="GO" id="GO:0016251">
    <property type="term" value="F:RNA polymerase II general transcription initiation factor activity"/>
    <property type="evidence" value="ECO:0007669"/>
    <property type="project" value="TreeGrafter"/>
</dbReference>
<dbReference type="InterPro" id="IPR006751">
    <property type="entry name" value="TAFII55_prot_cons_reg"/>
</dbReference>
<dbReference type="InterPro" id="IPR037817">
    <property type="entry name" value="TAF7"/>
</dbReference>
<keyword evidence="5" id="KW-0539">Nucleus</keyword>
<comment type="caution">
    <text evidence="9">The sequence shown here is derived from an EMBL/GenBank/DDBJ whole genome shotgun (WGS) entry which is preliminary data.</text>
</comment>
<dbReference type="PANTHER" id="PTHR12228">
    <property type="entry name" value="TRANSCRIPTION INITIATION FACTOR TFIID 55 KD SUBUNIT-RELATED"/>
    <property type="match status" value="1"/>
</dbReference>
<evidence type="ECO:0000256" key="2">
    <source>
        <dbReference type="ARBA" id="ARBA00009368"/>
    </source>
</evidence>
<dbReference type="AlphaFoldDB" id="A0A8X6NWZ2"/>
<evidence type="ECO:0000259" key="8">
    <source>
        <dbReference type="SMART" id="SM01370"/>
    </source>
</evidence>
<protein>
    <submittedName>
        <fullName evidence="9">Transcription initiation factor TFIID subunit 7</fullName>
    </submittedName>
</protein>
<feature type="compositionally biased region" description="Basic and acidic residues" evidence="7">
    <location>
        <begin position="184"/>
        <end position="209"/>
    </location>
</feature>
<dbReference type="CDD" id="cd08047">
    <property type="entry name" value="TAF7"/>
    <property type="match status" value="1"/>
</dbReference>
<evidence type="ECO:0000313" key="10">
    <source>
        <dbReference type="Proteomes" id="UP000887013"/>
    </source>
</evidence>
<evidence type="ECO:0000256" key="3">
    <source>
        <dbReference type="ARBA" id="ARBA00023015"/>
    </source>
</evidence>
<keyword evidence="6" id="KW-0175">Coiled coil</keyword>
<dbReference type="Pfam" id="PF04658">
    <property type="entry name" value="TAFII55_N"/>
    <property type="match status" value="1"/>
</dbReference>
<accession>A0A8X6NWZ2</accession>
<evidence type="ECO:0000256" key="7">
    <source>
        <dbReference type="SAM" id="MobiDB-lite"/>
    </source>
</evidence>
<feature type="region of interest" description="Disordered" evidence="7">
    <location>
        <begin position="106"/>
        <end position="126"/>
    </location>
</feature>